<accession>Q700R1</accession>
<reference evidence="1" key="1">
    <citation type="journal article" date="2004" name="Mamm. Genome">
        <title>A physical map of large segments of pig chromosome 7q11-q14: comparative analysis with human chromosome 6p21.</title>
        <authorList>
            <person name="Barbosa A."/>
            <person name="Demeure O."/>
            <person name="Urien C."/>
            <person name="Milan D."/>
            <person name="Chardon P."/>
            <person name="Renard C."/>
        </authorList>
    </citation>
    <scope>NUCLEOTIDE SEQUENCE</scope>
</reference>
<proteinExistence type="predicted"/>
<organism evidence="1">
    <name type="scientific">Sus scrofa</name>
    <name type="common">Pig</name>
    <dbReference type="NCBI Taxonomy" id="9823"/>
    <lineage>
        <taxon>Eukaryota</taxon>
        <taxon>Metazoa</taxon>
        <taxon>Chordata</taxon>
        <taxon>Craniata</taxon>
        <taxon>Vertebrata</taxon>
        <taxon>Euteleostomi</taxon>
        <taxon>Mammalia</taxon>
        <taxon>Eutheria</taxon>
        <taxon>Laurasiatheria</taxon>
        <taxon>Artiodactyla</taxon>
        <taxon>Suina</taxon>
        <taxon>Suidae</taxon>
        <taxon>Sus</taxon>
    </lineage>
</organism>
<dbReference type="GO" id="GO:0016301">
    <property type="term" value="F:kinase activity"/>
    <property type="evidence" value="ECO:0007669"/>
    <property type="project" value="UniProtKB-KW"/>
</dbReference>
<gene>
    <name evidence="1" type="primary">CDKN1A</name>
</gene>
<evidence type="ECO:0000313" key="1">
    <source>
        <dbReference type="EMBL" id="CAF32805.1"/>
    </source>
</evidence>
<dbReference type="AlphaFoldDB" id="Q700R1"/>
<dbReference type="EMBL" id="AJ629184">
    <property type="protein sequence ID" value="CAF32805.1"/>
    <property type="molecule type" value="Genomic_DNA"/>
</dbReference>
<protein>
    <submittedName>
        <fullName evidence="1">Cyclin Dependent Kinase ininhibitor 1A</fullName>
    </submittedName>
</protein>
<feature type="non-terminal residue" evidence="1">
    <location>
        <position position="35"/>
    </location>
</feature>
<keyword evidence="1" id="KW-0418">Kinase</keyword>
<name>Q700R1_PIG</name>
<keyword evidence="1" id="KW-0808">Transferase</keyword>
<sequence length="35" mass="4014">MTWEGASGQAPRLPFCRGRLRRTMWTCCCLVPLCL</sequence>
<keyword evidence="1" id="KW-0195">Cyclin</keyword>